<dbReference type="Proteomes" id="UP001637996">
    <property type="component" value="Unassembled WGS sequence"/>
</dbReference>
<accession>A0ABW9M907</accession>
<reference evidence="1 2" key="1">
    <citation type="journal article" date="2025" name="Anaerobe">
        <title>Description of Anaerococcus kampingiae sp. nov., Anaerococcus groningensis sp. nov., Anaerococcus martiniensis sp. nov., and Anaerococcus cruorum sp. nov., isolated from human clinical specimens.</title>
        <authorList>
            <person name="Boiten K.E."/>
            <person name="Meijer J."/>
            <person name="van Wezel E.M."/>
            <person name="Veloo A.C.M."/>
        </authorList>
    </citation>
    <scope>NUCLEOTIDE SEQUENCE [LARGE SCALE GENOMIC DNA]</scope>
    <source>
        <strain evidence="1 2">ENR0831</strain>
    </source>
</reference>
<comment type="caution">
    <text evidence="1">The sequence shown here is derived from an EMBL/GenBank/DDBJ whole genome shotgun (WGS) entry which is preliminary data.</text>
</comment>
<organism evidence="1 2">
    <name type="scientific">Anaerococcus martiniensis</name>
    <dbReference type="NCBI Taxonomy" id="3115615"/>
    <lineage>
        <taxon>Bacteria</taxon>
        <taxon>Bacillati</taxon>
        <taxon>Bacillota</taxon>
        <taxon>Tissierellia</taxon>
        <taxon>Tissierellales</taxon>
        <taxon>Peptoniphilaceae</taxon>
        <taxon>Anaerococcus</taxon>
    </lineage>
</organism>
<gene>
    <name evidence="1" type="ORF">ACCQ41_01750</name>
</gene>
<dbReference type="RefSeq" id="WP_410030718.1">
    <property type="nucleotide sequence ID" value="NZ_JBGMEI010000002.1"/>
</dbReference>
<dbReference type="EMBL" id="JBGMEI010000002">
    <property type="protein sequence ID" value="MFO3664982.1"/>
    <property type="molecule type" value="Genomic_DNA"/>
</dbReference>
<evidence type="ECO:0000313" key="2">
    <source>
        <dbReference type="Proteomes" id="UP001637996"/>
    </source>
</evidence>
<keyword evidence="2" id="KW-1185">Reference proteome</keyword>
<sequence>MIVNPYSELISLHDMDIIDFVVEDGKAIIKLSQAFLFSARADYVLDNPVVIANDLIEIKANEDYPIRIKLINNDKILSLSVHDFKDYRFNILEEAYGFGLVHFYGIATKLDKAYDCFIDIHYCGDLEINWDNKVLVEV</sequence>
<evidence type="ECO:0000313" key="1">
    <source>
        <dbReference type="EMBL" id="MFO3664982.1"/>
    </source>
</evidence>
<name>A0ABW9M907_9FIRM</name>
<proteinExistence type="predicted"/>
<protein>
    <submittedName>
        <fullName evidence="1">Uncharacterized protein</fullName>
    </submittedName>
</protein>